<proteinExistence type="predicted"/>
<name>A0A2P8CXR7_9BACT</name>
<dbReference type="NCBIfam" id="TIGR04019">
    <property type="entry name" value="B_thiol_YtxJ"/>
    <property type="match status" value="1"/>
</dbReference>
<gene>
    <name evidence="1" type="ORF">B0I18_11070</name>
</gene>
<accession>A0A2P8CXR7</accession>
<organism evidence="1 2">
    <name type="scientific">Taibaiella chishuiensis</name>
    <dbReference type="NCBI Taxonomy" id="1434707"/>
    <lineage>
        <taxon>Bacteria</taxon>
        <taxon>Pseudomonadati</taxon>
        <taxon>Bacteroidota</taxon>
        <taxon>Chitinophagia</taxon>
        <taxon>Chitinophagales</taxon>
        <taxon>Chitinophagaceae</taxon>
        <taxon>Taibaiella</taxon>
    </lineage>
</organism>
<evidence type="ECO:0000313" key="2">
    <source>
        <dbReference type="Proteomes" id="UP000240572"/>
    </source>
</evidence>
<sequence>MFYFCSMNTWITITSADDIRTIIEKSAGKPQIIFKDSTTCGISAHAKSRLENGFAHIAGKADFYYLDLLALRPVSNLIAQELQVTHQSPQIIVVKNGQATYTSSHHAIDAADIARHL</sequence>
<dbReference type="Proteomes" id="UP000240572">
    <property type="component" value="Unassembled WGS sequence"/>
</dbReference>
<reference evidence="1 2" key="1">
    <citation type="submission" date="2018-03" db="EMBL/GenBank/DDBJ databases">
        <title>Genomic Encyclopedia of Type Strains, Phase III (KMG-III): the genomes of soil and plant-associated and newly described type strains.</title>
        <authorList>
            <person name="Whitman W."/>
        </authorList>
    </citation>
    <scope>NUCLEOTIDE SEQUENCE [LARGE SCALE GENOMIC DNA]</scope>
    <source>
        <strain evidence="1 2">CGMCC 1.12700</strain>
    </source>
</reference>
<dbReference type="InterPro" id="IPR022551">
    <property type="entry name" value="BrxC"/>
</dbReference>
<dbReference type="Pfam" id="PF11009">
    <property type="entry name" value="BrxC"/>
    <property type="match status" value="1"/>
</dbReference>
<dbReference type="InterPro" id="IPR036249">
    <property type="entry name" value="Thioredoxin-like_sf"/>
</dbReference>
<comment type="caution">
    <text evidence="1">The sequence shown here is derived from an EMBL/GenBank/DDBJ whole genome shotgun (WGS) entry which is preliminary data.</text>
</comment>
<protein>
    <submittedName>
        <fullName evidence="1">Bacillithiol system protein YtxJ</fullName>
    </submittedName>
</protein>
<dbReference type="Gene3D" id="3.40.30.10">
    <property type="entry name" value="Glutaredoxin"/>
    <property type="match status" value="1"/>
</dbReference>
<evidence type="ECO:0000313" key="1">
    <source>
        <dbReference type="EMBL" id="PSK89771.1"/>
    </source>
</evidence>
<dbReference type="AlphaFoldDB" id="A0A2P8CXR7"/>
<keyword evidence="2" id="KW-1185">Reference proteome</keyword>
<dbReference type="SUPFAM" id="SSF52833">
    <property type="entry name" value="Thioredoxin-like"/>
    <property type="match status" value="1"/>
</dbReference>
<dbReference type="EMBL" id="PYGD01000010">
    <property type="protein sequence ID" value="PSK89771.1"/>
    <property type="molecule type" value="Genomic_DNA"/>
</dbReference>